<dbReference type="PANTHER" id="PTHR16305">
    <property type="entry name" value="TESTICULAR SOLUBLE ADENYLYL CYCLASE"/>
    <property type="match status" value="1"/>
</dbReference>
<dbReference type="EMBL" id="BAAAPM010000005">
    <property type="protein sequence ID" value="GAA1730638.1"/>
    <property type="molecule type" value="Genomic_DNA"/>
</dbReference>
<feature type="domain" description="HTH luxR-type" evidence="3">
    <location>
        <begin position="902"/>
        <end position="967"/>
    </location>
</feature>
<protein>
    <submittedName>
        <fullName evidence="4">LuxR family transcriptional regulator</fullName>
    </submittedName>
</protein>
<dbReference type="CDD" id="cd06170">
    <property type="entry name" value="LuxR_C_like"/>
    <property type="match status" value="1"/>
</dbReference>
<evidence type="ECO:0000256" key="2">
    <source>
        <dbReference type="ARBA" id="ARBA00022840"/>
    </source>
</evidence>
<dbReference type="SUPFAM" id="SSF52540">
    <property type="entry name" value="P-loop containing nucleoside triphosphate hydrolases"/>
    <property type="match status" value="1"/>
</dbReference>
<dbReference type="InterPro" id="IPR041664">
    <property type="entry name" value="AAA_16"/>
</dbReference>
<dbReference type="InterPro" id="IPR036388">
    <property type="entry name" value="WH-like_DNA-bd_sf"/>
</dbReference>
<proteinExistence type="predicted"/>
<dbReference type="PROSITE" id="PS00622">
    <property type="entry name" value="HTH_LUXR_1"/>
    <property type="match status" value="1"/>
</dbReference>
<evidence type="ECO:0000313" key="5">
    <source>
        <dbReference type="Proteomes" id="UP001501138"/>
    </source>
</evidence>
<dbReference type="Proteomes" id="UP001501138">
    <property type="component" value="Unassembled WGS sequence"/>
</dbReference>
<keyword evidence="1" id="KW-0547">Nucleotide-binding</keyword>
<dbReference type="SUPFAM" id="SSF46894">
    <property type="entry name" value="C-terminal effector domain of the bipartite response regulators"/>
    <property type="match status" value="1"/>
</dbReference>
<dbReference type="InterPro" id="IPR027417">
    <property type="entry name" value="P-loop_NTPase"/>
</dbReference>
<dbReference type="PROSITE" id="PS50043">
    <property type="entry name" value="HTH_LUXR_2"/>
    <property type="match status" value="1"/>
</dbReference>
<accession>A0ABP4VL49</accession>
<dbReference type="InterPro" id="IPR000792">
    <property type="entry name" value="Tscrpt_reg_LuxR_C"/>
</dbReference>
<sequence>MATERVSPDVVRPEFVGRARELAQVAWALDGGRAHVTLEGEAGIGKSRLVQEALAVSPRHVLWMTCPPLAEPFPLGPVIDGLRRSVDDVAGLGLSVVAGALRPLLPEWAHALPPAPEPLRSAGANRHRVLRALVELLDATGVDTIVVEDAHWADAATLDLLLTLASAPGPGPSLVLTYRDGEVPQGSPLRRVTARAPAGARVCRLTLGPLSVAETGQLVGSMFGGADVSPQFASFLDERTDGVPLAVEEMARLLADRRHIVRSQDLLAAGRDELEVPPTVRDSVLERVDRLGSAARRVLEAAAVLAAPSTETELAEVAGISPAAARPGLATALAVGLVREAGPGRYDYRHVLDAQAVAGSVPASTWRHLHARASRVVERTAPDAVERLSRHSREAGETERWCRFAEAGADVALQAGADRGAVVQLLRVLTQAEHPPERLCRLAGKLGAASFFSVSSLGDLMDDVVVALRGVVDDPRISPSERGPVRVWLARNLWQAGRQQEAFGAFAAAMPDLDDDPDLALTVAANLAMPVVPEWPAERHLAWLDRGRALAAEARDAQSVAFRGARASALLLLGHEEGWALVADLESAAATLEPSERPVRHALAAGMLNVAGAALVWGRYDDARRMLDVVAELEAPPQRLIDGITTCRAYLAWFTGRWSGLEDTVRQVAESETSWPRELLAARQLRGLLRLASGHRVAAVKDLDAVTGQYVRLGIVEPLAIPPVVALGRIALADGDAPAALRTTSPWVEAISRKGIGMWLGDLAPVHVEALLAVGRHDEAARVVEQLAAGVEGRRAPGPAAALAACRGLLADADGEHDRAAERHGSAAAAWAGVQRRYDAELARERSAHSLMRAGRRDDGLAVLTDVETRLRELGAAWDTDRVARDLRGLGVDVVRTWRRGRKGYGNRLSPREVDALGLVARGMTNREVAEVLFLSPRTVARHLGSAMRKLDVTSRTAAAMAAREAGLLDDVVG</sequence>
<evidence type="ECO:0000256" key="1">
    <source>
        <dbReference type="ARBA" id="ARBA00022741"/>
    </source>
</evidence>
<dbReference type="Gene3D" id="1.10.10.10">
    <property type="entry name" value="Winged helix-like DNA-binding domain superfamily/Winged helix DNA-binding domain"/>
    <property type="match status" value="1"/>
</dbReference>
<evidence type="ECO:0000259" key="3">
    <source>
        <dbReference type="PROSITE" id="PS50043"/>
    </source>
</evidence>
<keyword evidence="5" id="KW-1185">Reference proteome</keyword>
<dbReference type="PANTHER" id="PTHR16305:SF35">
    <property type="entry name" value="TRANSCRIPTIONAL ACTIVATOR DOMAIN"/>
    <property type="match status" value="1"/>
</dbReference>
<dbReference type="PRINTS" id="PR00038">
    <property type="entry name" value="HTHLUXR"/>
</dbReference>
<organism evidence="4 5">
    <name type="scientific">Isoptericola hypogeus</name>
    <dbReference type="NCBI Taxonomy" id="300179"/>
    <lineage>
        <taxon>Bacteria</taxon>
        <taxon>Bacillati</taxon>
        <taxon>Actinomycetota</taxon>
        <taxon>Actinomycetes</taxon>
        <taxon>Micrococcales</taxon>
        <taxon>Promicromonosporaceae</taxon>
        <taxon>Isoptericola</taxon>
    </lineage>
</organism>
<dbReference type="Pfam" id="PF13191">
    <property type="entry name" value="AAA_16"/>
    <property type="match status" value="1"/>
</dbReference>
<dbReference type="Pfam" id="PF00196">
    <property type="entry name" value="GerE"/>
    <property type="match status" value="1"/>
</dbReference>
<dbReference type="SMART" id="SM00421">
    <property type="entry name" value="HTH_LUXR"/>
    <property type="match status" value="1"/>
</dbReference>
<keyword evidence="2" id="KW-0067">ATP-binding</keyword>
<reference evidence="5" key="1">
    <citation type="journal article" date="2019" name="Int. J. Syst. Evol. Microbiol.">
        <title>The Global Catalogue of Microorganisms (GCM) 10K type strain sequencing project: providing services to taxonomists for standard genome sequencing and annotation.</title>
        <authorList>
            <consortium name="The Broad Institute Genomics Platform"/>
            <consortium name="The Broad Institute Genome Sequencing Center for Infectious Disease"/>
            <person name="Wu L."/>
            <person name="Ma J."/>
        </authorList>
    </citation>
    <scope>NUCLEOTIDE SEQUENCE [LARGE SCALE GENOMIC DNA]</scope>
    <source>
        <strain evidence="5">JCM 15589</strain>
    </source>
</reference>
<comment type="caution">
    <text evidence="4">The sequence shown here is derived from an EMBL/GenBank/DDBJ whole genome shotgun (WGS) entry which is preliminary data.</text>
</comment>
<name>A0ABP4VL49_9MICO</name>
<gene>
    <name evidence="4" type="ORF">GCM10009809_27750</name>
</gene>
<dbReference type="RefSeq" id="WP_344249039.1">
    <property type="nucleotide sequence ID" value="NZ_BAAAPM010000005.1"/>
</dbReference>
<dbReference type="InterPro" id="IPR016032">
    <property type="entry name" value="Sig_transdc_resp-reg_C-effctor"/>
</dbReference>
<evidence type="ECO:0000313" key="4">
    <source>
        <dbReference type="EMBL" id="GAA1730638.1"/>
    </source>
</evidence>